<reference evidence="1 2" key="1">
    <citation type="submission" date="2021-04" db="EMBL/GenBank/DDBJ databases">
        <title>Ruania sp. nov., isolated from sandy soil of mangrove forest.</title>
        <authorList>
            <person name="Ge X."/>
            <person name="Huang R."/>
            <person name="Liu W."/>
        </authorList>
    </citation>
    <scope>NUCLEOTIDE SEQUENCE [LARGE SCALE GENOMIC DNA]</scope>
    <source>
        <strain evidence="1 2">N2-46</strain>
    </source>
</reference>
<comment type="caution">
    <text evidence="1">The sequence shown here is derived from an EMBL/GenBank/DDBJ whole genome shotgun (WGS) entry which is preliminary data.</text>
</comment>
<dbReference type="Proteomes" id="UP000826651">
    <property type="component" value="Unassembled WGS sequence"/>
</dbReference>
<dbReference type="RefSeq" id="WP_223403484.1">
    <property type="nucleotide sequence ID" value="NZ_JAGSHT010000005.1"/>
</dbReference>
<name>A0ABS7S5Y4_9MICO</name>
<evidence type="ECO:0000313" key="1">
    <source>
        <dbReference type="EMBL" id="MBZ2195492.1"/>
    </source>
</evidence>
<proteinExistence type="predicted"/>
<evidence type="ECO:0008006" key="3">
    <source>
        <dbReference type="Google" id="ProtNLM"/>
    </source>
</evidence>
<dbReference type="EMBL" id="JAGSHT010000005">
    <property type="protein sequence ID" value="MBZ2195492.1"/>
    <property type="molecule type" value="Genomic_DNA"/>
</dbReference>
<organism evidence="1 2">
    <name type="scientific">Occultella gossypii</name>
    <dbReference type="NCBI Taxonomy" id="2800820"/>
    <lineage>
        <taxon>Bacteria</taxon>
        <taxon>Bacillati</taxon>
        <taxon>Actinomycetota</taxon>
        <taxon>Actinomycetes</taxon>
        <taxon>Micrococcales</taxon>
        <taxon>Ruaniaceae</taxon>
        <taxon>Occultella</taxon>
    </lineage>
</organism>
<keyword evidence="2" id="KW-1185">Reference proteome</keyword>
<accession>A0ABS7S5Y4</accession>
<protein>
    <recommendedName>
        <fullName evidence="3">BON domain-containing protein</fullName>
    </recommendedName>
</protein>
<gene>
    <name evidence="1" type="ORF">KCQ71_04965</name>
</gene>
<sequence length="83" mass="8646">MSTSGPSTYRLRVEGHLDDHWSGLLGNLAITRHGDGTSTLTGPVADQAHLHAVLASLRDIGATILSLGLAEPTSDGARDADTR</sequence>
<evidence type="ECO:0000313" key="2">
    <source>
        <dbReference type="Proteomes" id="UP000826651"/>
    </source>
</evidence>